<dbReference type="Pfam" id="PF16363">
    <property type="entry name" value="GDP_Man_Dehyd"/>
    <property type="match status" value="1"/>
</dbReference>
<comment type="similarity">
    <text evidence="3">Belongs to the NAD(P)-dependent epimerase/dehydratase family. UDP-glucuronic acid decarboxylase subfamily.</text>
</comment>
<dbReference type="STRING" id="3469.A0A4Y7L962"/>
<keyword evidence="6" id="KW-0520">NAD</keyword>
<keyword evidence="5" id="KW-0210">Decarboxylase</keyword>
<dbReference type="Proteomes" id="UP000316621">
    <property type="component" value="Chromosome 10"/>
</dbReference>
<gene>
    <name evidence="12" type="ORF">C5167_043315</name>
</gene>
<dbReference type="CDD" id="cd05230">
    <property type="entry name" value="UGD_SDR_e"/>
    <property type="match status" value="1"/>
</dbReference>
<evidence type="ECO:0000256" key="2">
    <source>
        <dbReference type="ARBA" id="ARBA00005100"/>
    </source>
</evidence>
<dbReference type="GO" id="GO:0070403">
    <property type="term" value="F:NAD+ binding"/>
    <property type="evidence" value="ECO:0007669"/>
    <property type="project" value="InterPro"/>
</dbReference>
<dbReference type="InterPro" id="IPR036291">
    <property type="entry name" value="NAD(P)-bd_dom_sf"/>
</dbReference>
<sequence length="490" mass="55326">MASELTYRRHESQAQSDTYLPKPPKPFLPVTRAIRYMLREQRLLFVILGIAIATVIFVLIPSSSSSRQFTGSYDSIPAQYFPNSDSSTRLSEKFVYEQRSVNSGGKIPLGLRRKGLRIVVTGGAGFVGSHLVDRLMERGDSVIVVDNFFTGRKENVMHHFGNPRFEMIRHDVVEPLLLEVDQIYHLACPASPVHYKFNPTNVVGTLNMLGLAKRVGARFLLTSTSEVYGDPLQHPQVETYWGNVNPIGVRSCYDEGKRTAETLAMDYHRGAGVEVRIARIFNTYGPRMCIDDGRVVSNFVAQALRKEPLTVYGDGKQTRSFQYVSDLVEGLMRLMEGEHVGPFNLGNPGEFTMLELAQWVPYYVEKIDLTDILIVVWTTMWYVVAITNSIDKYQVWHHLVGKPKVRFDPTALVVQETIDPNAKIEFRANTEDDPHKRKPDITKAKEQLGWEPKVALRKGLPLMVTDFRQRIFGDHKEGSSSTTSGVVSNS</sequence>
<evidence type="ECO:0000256" key="6">
    <source>
        <dbReference type="ARBA" id="ARBA00023027"/>
    </source>
</evidence>
<dbReference type="SUPFAM" id="SSF51735">
    <property type="entry name" value="NAD(P)-binding Rossmann-fold domains"/>
    <property type="match status" value="1"/>
</dbReference>
<dbReference type="GO" id="GO:0048040">
    <property type="term" value="F:UDP-glucuronate decarboxylase activity"/>
    <property type="evidence" value="ECO:0007669"/>
    <property type="project" value="UniProtKB-EC"/>
</dbReference>
<evidence type="ECO:0000313" key="13">
    <source>
        <dbReference type="Proteomes" id="UP000316621"/>
    </source>
</evidence>
<dbReference type="PANTHER" id="PTHR43078">
    <property type="entry name" value="UDP-GLUCURONIC ACID DECARBOXYLASE-RELATED"/>
    <property type="match status" value="1"/>
</dbReference>
<dbReference type="InterPro" id="IPR016040">
    <property type="entry name" value="NAD(P)-bd_dom"/>
</dbReference>
<dbReference type="GO" id="GO:0042732">
    <property type="term" value="P:D-xylose metabolic process"/>
    <property type="evidence" value="ECO:0007669"/>
    <property type="project" value="InterPro"/>
</dbReference>
<dbReference type="UniPathway" id="UPA00796">
    <property type="reaction ID" value="UER00771"/>
</dbReference>
<feature type="compositionally biased region" description="Basic and acidic residues" evidence="9">
    <location>
        <begin position="1"/>
        <end position="12"/>
    </location>
</feature>
<organism evidence="12 13">
    <name type="scientific">Papaver somniferum</name>
    <name type="common">Opium poppy</name>
    <dbReference type="NCBI Taxonomy" id="3469"/>
    <lineage>
        <taxon>Eukaryota</taxon>
        <taxon>Viridiplantae</taxon>
        <taxon>Streptophyta</taxon>
        <taxon>Embryophyta</taxon>
        <taxon>Tracheophyta</taxon>
        <taxon>Spermatophyta</taxon>
        <taxon>Magnoliopsida</taxon>
        <taxon>Ranunculales</taxon>
        <taxon>Papaveraceae</taxon>
        <taxon>Papaveroideae</taxon>
        <taxon>Papaver</taxon>
    </lineage>
</organism>
<proteinExistence type="inferred from homology"/>
<feature type="region of interest" description="Disordered" evidence="9">
    <location>
        <begin position="1"/>
        <end position="21"/>
    </location>
</feature>
<evidence type="ECO:0000256" key="4">
    <source>
        <dbReference type="ARBA" id="ARBA00012290"/>
    </source>
</evidence>
<keyword evidence="10" id="KW-0812">Transmembrane</keyword>
<evidence type="ECO:0000256" key="3">
    <source>
        <dbReference type="ARBA" id="ARBA00007505"/>
    </source>
</evidence>
<evidence type="ECO:0000256" key="8">
    <source>
        <dbReference type="ARBA" id="ARBA00025005"/>
    </source>
</evidence>
<evidence type="ECO:0000256" key="1">
    <source>
        <dbReference type="ARBA" id="ARBA00001911"/>
    </source>
</evidence>
<evidence type="ECO:0000259" key="11">
    <source>
        <dbReference type="Pfam" id="PF16363"/>
    </source>
</evidence>
<keyword evidence="10" id="KW-0472">Membrane</keyword>
<keyword evidence="10" id="KW-1133">Transmembrane helix</keyword>
<evidence type="ECO:0000256" key="9">
    <source>
        <dbReference type="SAM" id="MobiDB-lite"/>
    </source>
</evidence>
<feature type="transmembrane region" description="Helical" evidence="10">
    <location>
        <begin position="42"/>
        <end position="60"/>
    </location>
</feature>
<accession>A0A4Y7L962</accession>
<dbReference type="GO" id="GO:0033320">
    <property type="term" value="P:UDP-D-xylose biosynthetic process"/>
    <property type="evidence" value="ECO:0007669"/>
    <property type="project" value="UniProtKB-UniPathway"/>
</dbReference>
<reference evidence="12 13" key="1">
    <citation type="journal article" date="2018" name="Science">
        <title>The opium poppy genome and morphinan production.</title>
        <authorList>
            <person name="Guo L."/>
            <person name="Winzer T."/>
            <person name="Yang X."/>
            <person name="Li Y."/>
            <person name="Ning Z."/>
            <person name="He Z."/>
            <person name="Teodor R."/>
            <person name="Lu Y."/>
            <person name="Bowser T.A."/>
            <person name="Graham I.A."/>
            <person name="Ye K."/>
        </authorList>
    </citation>
    <scope>NUCLEOTIDE SEQUENCE [LARGE SCALE GENOMIC DNA]</scope>
    <source>
        <strain evidence="13">cv. HN1</strain>
        <tissue evidence="12">Leaves</tissue>
    </source>
</reference>
<dbReference type="AlphaFoldDB" id="A0A4Y7L962"/>
<dbReference type="OMA" id="HGNKPWL"/>
<dbReference type="Gene3D" id="3.40.50.720">
    <property type="entry name" value="NAD(P)-binding Rossmann-like Domain"/>
    <property type="match status" value="2"/>
</dbReference>
<evidence type="ECO:0000256" key="7">
    <source>
        <dbReference type="ARBA" id="ARBA00023239"/>
    </source>
</evidence>
<dbReference type="PANTHER" id="PTHR43078:SF48">
    <property type="entry name" value="UDP-GLUCURONATE DECARBOXYLASE"/>
    <property type="match status" value="1"/>
</dbReference>
<evidence type="ECO:0000256" key="10">
    <source>
        <dbReference type="SAM" id="Phobius"/>
    </source>
</evidence>
<protein>
    <recommendedName>
        <fullName evidence="4">UDP-glucuronate decarboxylase</fullName>
        <ecNumber evidence="4">4.1.1.35</ecNumber>
    </recommendedName>
</protein>
<comment type="function">
    <text evidence="8">Catalyzes the NAD-dependent decarboxylation of UDP-glucuronic acid to UDP-xylose. Necessary for the biosynthesis of the core tetrasaccharide in glycosaminoglycan biosynthesis.</text>
</comment>
<keyword evidence="7" id="KW-0456">Lyase</keyword>
<dbReference type="EC" id="4.1.1.35" evidence="4"/>
<dbReference type="Gramene" id="RZC80749">
    <property type="protein sequence ID" value="RZC80749"/>
    <property type="gene ID" value="C5167_043315"/>
</dbReference>
<comment type="cofactor">
    <cofactor evidence="1">
        <name>NAD(+)</name>
        <dbReference type="ChEBI" id="CHEBI:57540"/>
    </cofactor>
</comment>
<dbReference type="InterPro" id="IPR044516">
    <property type="entry name" value="UXS-like"/>
</dbReference>
<dbReference type="GO" id="GO:0005737">
    <property type="term" value="C:cytoplasm"/>
    <property type="evidence" value="ECO:0007669"/>
    <property type="project" value="TreeGrafter"/>
</dbReference>
<feature type="domain" description="NAD(P)-binding" evidence="11">
    <location>
        <begin position="120"/>
        <end position="360"/>
    </location>
</feature>
<comment type="pathway">
    <text evidence="2">Nucleotide-sugar biosynthesis; UDP-alpha-D-xylose biosynthesis; UDP-alpha-D-xylose from UDP-alpha-D-glucuronate: step 1/1.</text>
</comment>
<evidence type="ECO:0000313" key="12">
    <source>
        <dbReference type="EMBL" id="RZC80749.1"/>
    </source>
</evidence>
<keyword evidence="13" id="KW-1185">Reference proteome</keyword>
<name>A0A4Y7L962_PAPSO</name>
<evidence type="ECO:0000256" key="5">
    <source>
        <dbReference type="ARBA" id="ARBA00022793"/>
    </source>
</evidence>
<dbReference type="EMBL" id="CM010724">
    <property type="protein sequence ID" value="RZC80749.1"/>
    <property type="molecule type" value="Genomic_DNA"/>
</dbReference>